<evidence type="ECO:0000313" key="2">
    <source>
        <dbReference type="EMBL" id="OYD57286.1"/>
    </source>
</evidence>
<name>A0A235F7K2_9BACL</name>
<accession>A0A235F7K2</accession>
<feature type="transmembrane region" description="Helical" evidence="1">
    <location>
        <begin position="37"/>
        <end position="59"/>
    </location>
</feature>
<gene>
    <name evidence="2" type="ORF">CGZ90_11400</name>
</gene>
<feature type="transmembrane region" description="Helical" evidence="1">
    <location>
        <begin position="6"/>
        <end position="25"/>
    </location>
</feature>
<keyword evidence="3" id="KW-1185">Reference proteome</keyword>
<dbReference type="RefSeq" id="WP_094252634.1">
    <property type="nucleotide sequence ID" value="NZ_JBHLXL010000001.1"/>
</dbReference>
<protein>
    <submittedName>
        <fullName evidence="2">Uncharacterized protein</fullName>
    </submittedName>
</protein>
<reference evidence="2 3" key="1">
    <citation type="submission" date="2017-07" db="EMBL/GenBank/DDBJ databases">
        <title>Fictibacillus sp. nov. GDSW-R2A3 Genome sequencing and assembly.</title>
        <authorList>
            <person name="Mayilraj S."/>
        </authorList>
    </citation>
    <scope>NUCLEOTIDE SEQUENCE [LARGE SCALE GENOMIC DNA]</scope>
    <source>
        <strain evidence="2 3">GDSW-R2A3</strain>
    </source>
</reference>
<organism evidence="2 3">
    <name type="scientific">Fictibacillus aquaticus</name>
    <dbReference type="NCBI Taxonomy" id="2021314"/>
    <lineage>
        <taxon>Bacteria</taxon>
        <taxon>Bacillati</taxon>
        <taxon>Bacillota</taxon>
        <taxon>Bacilli</taxon>
        <taxon>Bacillales</taxon>
        <taxon>Fictibacillaceae</taxon>
        <taxon>Fictibacillus</taxon>
    </lineage>
</organism>
<dbReference type="AlphaFoldDB" id="A0A235F7K2"/>
<dbReference type="EMBL" id="NOII01000003">
    <property type="protein sequence ID" value="OYD57286.1"/>
    <property type="molecule type" value="Genomic_DNA"/>
</dbReference>
<comment type="caution">
    <text evidence="2">The sequence shown here is derived from an EMBL/GenBank/DDBJ whole genome shotgun (WGS) entry which is preliminary data.</text>
</comment>
<keyword evidence="1" id="KW-1133">Transmembrane helix</keyword>
<sequence length="74" mass="8515">MSLWRVLWRLFAISGLLFANFRVLFANLEVLFANPASLFAALKLLFADNLVFLLFNTFICAEPQLFACSKQERI</sequence>
<keyword evidence="1" id="KW-0472">Membrane</keyword>
<proteinExistence type="predicted"/>
<evidence type="ECO:0000313" key="3">
    <source>
        <dbReference type="Proteomes" id="UP000215059"/>
    </source>
</evidence>
<evidence type="ECO:0000256" key="1">
    <source>
        <dbReference type="SAM" id="Phobius"/>
    </source>
</evidence>
<dbReference type="Proteomes" id="UP000215059">
    <property type="component" value="Unassembled WGS sequence"/>
</dbReference>
<keyword evidence="1" id="KW-0812">Transmembrane</keyword>